<dbReference type="Pfam" id="PF12969">
    <property type="entry name" value="DUF3857"/>
    <property type="match status" value="1"/>
</dbReference>
<accession>A0A4R6SZG2</accession>
<dbReference type="InterPro" id="IPR024618">
    <property type="entry name" value="DUF3857"/>
</dbReference>
<dbReference type="InterPro" id="IPR019690">
    <property type="entry name" value="DUF2569"/>
</dbReference>
<evidence type="ECO:0000313" key="5">
    <source>
        <dbReference type="Proteomes" id="UP000295620"/>
    </source>
</evidence>
<dbReference type="Gene3D" id="2.60.40.3140">
    <property type="match status" value="1"/>
</dbReference>
<reference evidence="4 5" key="1">
    <citation type="submission" date="2019-03" db="EMBL/GenBank/DDBJ databases">
        <title>Genomic Encyclopedia of Archaeal and Bacterial Type Strains, Phase II (KMG-II): from individual species to whole genera.</title>
        <authorList>
            <person name="Goeker M."/>
        </authorList>
    </citation>
    <scope>NUCLEOTIDE SEQUENCE [LARGE SCALE GENOMIC DNA]</scope>
    <source>
        <strain evidence="4 5">DSM 19035</strain>
    </source>
</reference>
<keyword evidence="5" id="KW-1185">Reference proteome</keyword>
<sequence>MLLQSLFKLIDRSKELRLTIIFISLSIISGYGQGKNFSINRNAPSWIVNKSIKGARPADKNISDGYFLSVFENQNHVELAQDYTHIIREIVSDAGVQNGSQISVTYDPSFQKLVFHKITLWRNNIPSDQLQQGKFKILQNEKDLSKFIYSGTYDAFLLLEDVRKGDKIEYSYTVIGTNPIYGKKYASLFHFEGSSSIGHLYMNLITSKKRSLRFLNFNFDRKPKETEHGDQKIYEWEEKLTKTHRIVDFEPSWYNPIRKTQITEYQSWNEVVKWGLAVNDYPNLKTPLLDKKVTELKAQAANNEKKYMELAIRFVQDEIRYMGIEMGAYSHRPNSPEQILKQRYGDCKDKSLLLVMLLKAQNIPAYMAYADTYTTIKTKDYLPSPFIFNHVIVAIDRGNYKTWIDPTTSYQRGSVDDLYIPNYGYALVLKDGVNALEEVAVVPEGKVVSNLTFNIADTLADKKSALTIHTVYTRNYADNIRSEIAESGSDGIEKDYLEYYGKYYPDIEVKNPIKIVDDEEKNTVEITESYEITNIWVDNDAGDDKQFYIYGDMVSSELRNITAKNRLAPMSLKYPVSVEQIITVNMPYDANFGKESVKVETDDYYFELYQFHRGRTVTFNYTFRNLKPFIEGSQTKAYVKNNKKIKEYLSYTLSRSAGISDDFDQVSTNSNPYTLTAALFLIIIFVFFFLKVYQKSESMDIEKIAAARPIGGWLIVLGIFVTIFPLIIFIEPGSIGLYSINVWNKLSAKGNALGYMAKTLYVIYLITFAFLFNYAIVCLIQFYNRRESFPKHYSVFLIFYLFFSILTVGIDEVFLNKINDKPVNYWTLILTILFSIAFTMIWIQYLKKSVRVKGTFVFTYPEREYHIALMKHYNANFAANANVPPANRVPYYKKEENNNENV</sequence>
<feature type="transmembrane region" description="Helical" evidence="1">
    <location>
        <begin position="825"/>
        <end position="843"/>
    </location>
</feature>
<evidence type="ECO:0000256" key="1">
    <source>
        <dbReference type="SAM" id="Phobius"/>
    </source>
</evidence>
<protein>
    <submittedName>
        <fullName evidence="4">Transglutaminase superfamily protein</fullName>
    </submittedName>
</protein>
<name>A0A4R6SZG2_9SPHI</name>
<proteinExistence type="predicted"/>
<feature type="transmembrane region" description="Helical" evidence="1">
    <location>
        <begin position="792"/>
        <end position="810"/>
    </location>
</feature>
<gene>
    <name evidence="4" type="ORF">ATK78_0589</name>
</gene>
<evidence type="ECO:0000259" key="2">
    <source>
        <dbReference type="Pfam" id="PF01841"/>
    </source>
</evidence>
<dbReference type="RefSeq" id="WP_133574540.1">
    <property type="nucleotide sequence ID" value="NZ_SNYC01000003.1"/>
</dbReference>
<keyword evidence="1" id="KW-1133">Transmembrane helix</keyword>
<dbReference type="Gene3D" id="3.10.620.30">
    <property type="match status" value="1"/>
</dbReference>
<dbReference type="Pfam" id="PF01841">
    <property type="entry name" value="Transglut_core"/>
    <property type="match status" value="1"/>
</dbReference>
<feature type="transmembrane region" description="Helical" evidence="1">
    <location>
        <begin position="673"/>
        <end position="693"/>
    </location>
</feature>
<keyword evidence="1" id="KW-0812">Transmembrane</keyword>
<evidence type="ECO:0000313" key="4">
    <source>
        <dbReference type="EMBL" id="TDQ11467.1"/>
    </source>
</evidence>
<dbReference type="EMBL" id="SNYC01000003">
    <property type="protein sequence ID" value="TDQ11467.1"/>
    <property type="molecule type" value="Genomic_DNA"/>
</dbReference>
<feature type="domain" description="Transglutaminase-like" evidence="2">
    <location>
        <begin position="302"/>
        <end position="375"/>
    </location>
</feature>
<evidence type="ECO:0000259" key="3">
    <source>
        <dbReference type="Pfam" id="PF12969"/>
    </source>
</evidence>
<feature type="domain" description="DUF3857" evidence="3">
    <location>
        <begin position="83"/>
        <end position="242"/>
    </location>
</feature>
<dbReference type="Pfam" id="PF10754">
    <property type="entry name" value="DUF2569"/>
    <property type="match status" value="1"/>
</dbReference>
<feature type="transmembrane region" description="Helical" evidence="1">
    <location>
        <begin position="714"/>
        <end position="740"/>
    </location>
</feature>
<organism evidence="4 5">
    <name type="scientific">Pedobacter metabolipauper</name>
    <dbReference type="NCBI Taxonomy" id="425513"/>
    <lineage>
        <taxon>Bacteria</taxon>
        <taxon>Pseudomonadati</taxon>
        <taxon>Bacteroidota</taxon>
        <taxon>Sphingobacteriia</taxon>
        <taxon>Sphingobacteriales</taxon>
        <taxon>Sphingobacteriaceae</taxon>
        <taxon>Pedobacter</taxon>
    </lineage>
</organism>
<dbReference type="AlphaFoldDB" id="A0A4R6SZG2"/>
<dbReference type="InterPro" id="IPR038765">
    <property type="entry name" value="Papain-like_cys_pep_sf"/>
</dbReference>
<comment type="caution">
    <text evidence="4">The sequence shown here is derived from an EMBL/GenBank/DDBJ whole genome shotgun (WGS) entry which is preliminary data.</text>
</comment>
<dbReference type="InterPro" id="IPR002931">
    <property type="entry name" value="Transglutaminase-like"/>
</dbReference>
<feature type="transmembrane region" description="Helical" evidence="1">
    <location>
        <begin position="760"/>
        <end position="780"/>
    </location>
</feature>
<dbReference type="SUPFAM" id="SSF54001">
    <property type="entry name" value="Cysteine proteinases"/>
    <property type="match status" value="1"/>
</dbReference>
<dbReference type="OrthoDB" id="98874at2"/>
<keyword evidence="1" id="KW-0472">Membrane</keyword>
<dbReference type="Proteomes" id="UP000295620">
    <property type="component" value="Unassembled WGS sequence"/>
</dbReference>